<evidence type="ECO:0000256" key="5">
    <source>
        <dbReference type="ARBA" id="ARBA00023136"/>
    </source>
</evidence>
<dbReference type="InterPro" id="IPR051401">
    <property type="entry name" value="GtrA_CellWall_Glycosyl"/>
</dbReference>
<feature type="transmembrane region" description="Helical" evidence="6">
    <location>
        <begin position="36"/>
        <end position="57"/>
    </location>
</feature>
<feature type="domain" description="GtrA/DPMS transmembrane" evidence="7">
    <location>
        <begin position="35"/>
        <end position="163"/>
    </location>
</feature>
<comment type="caution">
    <text evidence="8">The sequence shown here is derived from an EMBL/GenBank/DDBJ whole genome shotgun (WGS) entry which is preliminary data.</text>
</comment>
<proteinExistence type="inferred from homology"/>
<evidence type="ECO:0000256" key="6">
    <source>
        <dbReference type="SAM" id="Phobius"/>
    </source>
</evidence>
<sequence length="175" mass="17915">MRGTVPGGGGGGGGPWVAAAAPGQGTLSTRARFARFVAVGASGVAVNLGALALLAGALRVREVVASALAIELSILWNFALNDAFTYRDRNAGASAGRAGRVLRYNAVSLVGLALQLGTFVLLRVLLLKALGRESLGPLRYLAQLAGIALATLWNFTGNLRFTWRQAGARAGEGAA</sequence>
<keyword evidence="3 6" id="KW-0812">Transmembrane</keyword>
<dbReference type="Proteomes" id="UP000503640">
    <property type="component" value="Unassembled WGS sequence"/>
</dbReference>
<evidence type="ECO:0000259" key="7">
    <source>
        <dbReference type="Pfam" id="PF04138"/>
    </source>
</evidence>
<protein>
    <recommendedName>
        <fullName evidence="7">GtrA/DPMS transmembrane domain-containing protein</fullName>
    </recommendedName>
</protein>
<evidence type="ECO:0000256" key="4">
    <source>
        <dbReference type="ARBA" id="ARBA00022989"/>
    </source>
</evidence>
<evidence type="ECO:0000256" key="2">
    <source>
        <dbReference type="ARBA" id="ARBA00009399"/>
    </source>
</evidence>
<evidence type="ECO:0000313" key="8">
    <source>
        <dbReference type="EMBL" id="GEJ59395.1"/>
    </source>
</evidence>
<feature type="transmembrane region" description="Helical" evidence="6">
    <location>
        <begin position="63"/>
        <end position="80"/>
    </location>
</feature>
<reference evidence="9" key="1">
    <citation type="journal article" date="2020" name="Appl. Environ. Microbiol.">
        <title>Diazotrophic Anaeromyxobacter Isolates from Soils.</title>
        <authorList>
            <person name="Masuda Y."/>
            <person name="Yamanaka H."/>
            <person name="Xu Z.X."/>
            <person name="Shiratori Y."/>
            <person name="Aono T."/>
            <person name="Amachi S."/>
            <person name="Senoo K."/>
            <person name="Itoh H."/>
        </authorList>
    </citation>
    <scope>NUCLEOTIDE SEQUENCE [LARGE SCALE GENOMIC DNA]</scope>
    <source>
        <strain evidence="9">R267</strain>
    </source>
</reference>
<dbReference type="Pfam" id="PF04138">
    <property type="entry name" value="GtrA_DPMS_TM"/>
    <property type="match status" value="1"/>
</dbReference>
<accession>A0A7I9VSK6</accession>
<comment type="similarity">
    <text evidence="2">Belongs to the GtrA family.</text>
</comment>
<dbReference type="GO" id="GO:0000271">
    <property type="term" value="P:polysaccharide biosynthetic process"/>
    <property type="evidence" value="ECO:0007669"/>
    <property type="project" value="InterPro"/>
</dbReference>
<dbReference type="AlphaFoldDB" id="A0A7I9VSK6"/>
<evidence type="ECO:0000256" key="3">
    <source>
        <dbReference type="ARBA" id="ARBA00022692"/>
    </source>
</evidence>
<comment type="subcellular location">
    <subcellularLocation>
        <location evidence="1">Membrane</location>
        <topology evidence="1">Multi-pass membrane protein</topology>
    </subcellularLocation>
</comment>
<dbReference type="InterPro" id="IPR007267">
    <property type="entry name" value="GtrA_DPMS_TM"/>
</dbReference>
<organism evidence="8 9">
    <name type="scientific">Anaeromyxobacter diazotrophicus</name>
    <dbReference type="NCBI Taxonomy" id="2590199"/>
    <lineage>
        <taxon>Bacteria</taxon>
        <taxon>Pseudomonadati</taxon>
        <taxon>Myxococcota</taxon>
        <taxon>Myxococcia</taxon>
        <taxon>Myxococcales</taxon>
        <taxon>Cystobacterineae</taxon>
        <taxon>Anaeromyxobacteraceae</taxon>
        <taxon>Anaeromyxobacter</taxon>
    </lineage>
</organism>
<evidence type="ECO:0000256" key="1">
    <source>
        <dbReference type="ARBA" id="ARBA00004141"/>
    </source>
</evidence>
<keyword evidence="4 6" id="KW-1133">Transmembrane helix</keyword>
<feature type="transmembrane region" description="Helical" evidence="6">
    <location>
        <begin position="101"/>
        <end position="126"/>
    </location>
</feature>
<keyword evidence="5 6" id="KW-0472">Membrane</keyword>
<evidence type="ECO:0000313" key="9">
    <source>
        <dbReference type="Proteomes" id="UP000503640"/>
    </source>
</evidence>
<feature type="transmembrane region" description="Helical" evidence="6">
    <location>
        <begin position="138"/>
        <end position="155"/>
    </location>
</feature>
<dbReference type="GO" id="GO:0005886">
    <property type="term" value="C:plasma membrane"/>
    <property type="evidence" value="ECO:0007669"/>
    <property type="project" value="TreeGrafter"/>
</dbReference>
<dbReference type="EMBL" id="BJTG01000014">
    <property type="protein sequence ID" value="GEJ59395.1"/>
    <property type="molecule type" value="Genomic_DNA"/>
</dbReference>
<dbReference type="PANTHER" id="PTHR38459">
    <property type="entry name" value="PROPHAGE BACTOPRENOL-LINKED GLUCOSE TRANSLOCASE HOMOLOG"/>
    <property type="match status" value="1"/>
</dbReference>
<dbReference type="RefSeq" id="WP_235969735.1">
    <property type="nucleotide sequence ID" value="NZ_BJTG01000014.1"/>
</dbReference>
<name>A0A7I9VSK6_9BACT</name>
<gene>
    <name evidence="8" type="ORF">AMYX_41360</name>
</gene>
<dbReference type="PANTHER" id="PTHR38459:SF1">
    <property type="entry name" value="PROPHAGE BACTOPRENOL-LINKED GLUCOSE TRANSLOCASE HOMOLOG"/>
    <property type="match status" value="1"/>
</dbReference>
<keyword evidence="9" id="KW-1185">Reference proteome</keyword>